<dbReference type="Pfam" id="PF04298">
    <property type="entry name" value="Zn_peptidase_2"/>
    <property type="match status" value="1"/>
</dbReference>
<comment type="caution">
    <text evidence="2">The sequence shown here is derived from an EMBL/GenBank/DDBJ whole genome shotgun (WGS) entry which is preliminary data.</text>
</comment>
<keyword evidence="1" id="KW-0812">Transmembrane</keyword>
<proteinExistence type="predicted"/>
<evidence type="ECO:0000313" key="3">
    <source>
        <dbReference type="Proteomes" id="UP000315010"/>
    </source>
</evidence>
<gene>
    <name evidence="2" type="ORF">CA13_22860</name>
</gene>
<sequence>MGDPFFLLLLFGIPLISQMVSTQMRKRFVEFSKDPMPLSGREAAERMLFENGITDVQVMSTAGQLTDHYDPQRKTVNLSQVVYDQRNVAAVAVATHECGHAVQHATGYAMLTARSKMVPLMKLSNIAIPVLAFGGAGISQIAGNHGTAMLLLVAMGLPALFSLVTLPVEFNASRRALNWLEDVGIAVGDQYAGARKALFWAAMTYVVAALGAIIQALYFAKFFLGRGRRV</sequence>
<protein>
    <submittedName>
        <fullName evidence="2">Putative neutral zinc metallopeptidase</fullName>
    </submittedName>
</protein>
<feature type="transmembrane region" description="Helical" evidence="1">
    <location>
        <begin position="148"/>
        <end position="168"/>
    </location>
</feature>
<keyword evidence="1" id="KW-0472">Membrane</keyword>
<dbReference type="EMBL" id="SJPJ01000001">
    <property type="protein sequence ID" value="TWT80840.1"/>
    <property type="molecule type" value="Genomic_DNA"/>
</dbReference>
<feature type="transmembrane region" description="Helical" evidence="1">
    <location>
        <begin position="197"/>
        <end position="220"/>
    </location>
</feature>
<dbReference type="PANTHER" id="PTHR36434">
    <property type="entry name" value="MEMBRANE PROTEASE YUGP-RELATED"/>
    <property type="match status" value="1"/>
</dbReference>
<dbReference type="InterPro" id="IPR007395">
    <property type="entry name" value="Zn_peptidase_2"/>
</dbReference>
<evidence type="ECO:0000256" key="1">
    <source>
        <dbReference type="SAM" id="Phobius"/>
    </source>
</evidence>
<keyword evidence="1" id="KW-1133">Transmembrane helix</keyword>
<evidence type="ECO:0000313" key="2">
    <source>
        <dbReference type="EMBL" id="TWT80840.1"/>
    </source>
</evidence>
<feature type="transmembrane region" description="Helical" evidence="1">
    <location>
        <begin position="6"/>
        <end position="24"/>
    </location>
</feature>
<organism evidence="2 3">
    <name type="scientific">Novipirellula herctigrandis</name>
    <dbReference type="NCBI Taxonomy" id="2527986"/>
    <lineage>
        <taxon>Bacteria</taxon>
        <taxon>Pseudomonadati</taxon>
        <taxon>Planctomycetota</taxon>
        <taxon>Planctomycetia</taxon>
        <taxon>Pirellulales</taxon>
        <taxon>Pirellulaceae</taxon>
        <taxon>Novipirellula</taxon>
    </lineage>
</organism>
<dbReference type="AlphaFoldDB" id="A0A5C5Z0Z0"/>
<reference evidence="2 3" key="1">
    <citation type="submission" date="2019-02" db="EMBL/GenBank/DDBJ databases">
        <title>Deep-cultivation of Planctomycetes and their phenomic and genomic characterization uncovers novel biology.</title>
        <authorList>
            <person name="Wiegand S."/>
            <person name="Jogler M."/>
            <person name="Boedeker C."/>
            <person name="Pinto D."/>
            <person name="Vollmers J."/>
            <person name="Rivas-Marin E."/>
            <person name="Kohn T."/>
            <person name="Peeters S.H."/>
            <person name="Heuer A."/>
            <person name="Rast P."/>
            <person name="Oberbeckmann S."/>
            <person name="Bunk B."/>
            <person name="Jeske O."/>
            <person name="Meyerdierks A."/>
            <person name="Storesund J.E."/>
            <person name="Kallscheuer N."/>
            <person name="Luecker S."/>
            <person name="Lage O.M."/>
            <person name="Pohl T."/>
            <person name="Merkel B.J."/>
            <person name="Hornburger P."/>
            <person name="Mueller R.-W."/>
            <person name="Bruemmer F."/>
            <person name="Labrenz M."/>
            <person name="Spormann A.M."/>
            <person name="Op Den Camp H."/>
            <person name="Overmann J."/>
            <person name="Amann R."/>
            <person name="Jetten M.S.M."/>
            <person name="Mascher T."/>
            <person name="Medema M.H."/>
            <person name="Devos D.P."/>
            <person name="Kaster A.-K."/>
            <person name="Ovreas L."/>
            <person name="Rohde M."/>
            <person name="Galperin M.Y."/>
            <person name="Jogler C."/>
        </authorList>
    </citation>
    <scope>NUCLEOTIDE SEQUENCE [LARGE SCALE GENOMIC DNA]</scope>
    <source>
        <strain evidence="2 3">CA13</strain>
    </source>
</reference>
<accession>A0A5C5Z0Z0</accession>
<feature type="transmembrane region" description="Helical" evidence="1">
    <location>
        <begin position="123"/>
        <end position="142"/>
    </location>
</feature>
<name>A0A5C5Z0Z0_9BACT</name>
<dbReference type="OrthoDB" id="9784298at2"/>
<dbReference type="PANTHER" id="PTHR36434:SF1">
    <property type="entry name" value="MEMBRANE PROTEASE YUGP-RELATED"/>
    <property type="match status" value="1"/>
</dbReference>
<keyword evidence="3" id="KW-1185">Reference proteome</keyword>
<dbReference type="Proteomes" id="UP000315010">
    <property type="component" value="Unassembled WGS sequence"/>
</dbReference>
<dbReference type="RefSeq" id="WP_146396101.1">
    <property type="nucleotide sequence ID" value="NZ_SJPJ01000001.1"/>
</dbReference>